<dbReference type="RefSeq" id="WP_184705094.1">
    <property type="nucleotide sequence ID" value="NZ_JACHKZ010000002.1"/>
</dbReference>
<protein>
    <recommendedName>
        <fullName evidence="1">NodB homology domain-containing protein</fullName>
    </recommendedName>
</protein>
<dbReference type="InterPro" id="IPR011330">
    <property type="entry name" value="Glyco_hydro/deAcase_b/a-brl"/>
</dbReference>
<dbReference type="InterPro" id="IPR002509">
    <property type="entry name" value="NODB_dom"/>
</dbReference>
<dbReference type="SUPFAM" id="SSF88713">
    <property type="entry name" value="Glycoside hydrolase/deacetylase"/>
    <property type="match status" value="1"/>
</dbReference>
<reference evidence="2 3" key="1">
    <citation type="submission" date="2020-08" db="EMBL/GenBank/DDBJ databases">
        <title>Functional genomics of gut bacteria from endangered species of beetles.</title>
        <authorList>
            <person name="Carlos-Shanley C."/>
        </authorList>
    </citation>
    <scope>NUCLEOTIDE SEQUENCE [LARGE SCALE GENOMIC DNA]</scope>
    <source>
        <strain evidence="2 3">S00124</strain>
    </source>
</reference>
<organism evidence="2 3">
    <name type="scientific">Comamonas odontotermitis</name>
    <dbReference type="NCBI Taxonomy" id="379895"/>
    <lineage>
        <taxon>Bacteria</taxon>
        <taxon>Pseudomonadati</taxon>
        <taxon>Pseudomonadota</taxon>
        <taxon>Betaproteobacteria</taxon>
        <taxon>Burkholderiales</taxon>
        <taxon>Comamonadaceae</taxon>
        <taxon>Comamonas</taxon>
    </lineage>
</organism>
<sequence>MKILTWKQWLAAIAVVLCVLAAIAGHQIASLIASERYGSLTLLIPDSMAEDAPEVRIWTEAAAERGVLLAPLSISTWMRGVNYGAEAARQAVIIPDTFHRRMSDAATQTLMDVVHAGGKAMVVQDAGLLDERGYYSRGQARFSAMLGVRYGDYEQYKENLSDYDEIMGSAYTMETLGIPPGRYLSTKAAANLTSISASDLARASPKFDTFVAGYTKDSQRFAILKTDRPVAPRILLQSVDGNIVASIHRWGQGEAMFVNLPLTYLLERTDGIFLHGFLAYFSSELAQQPSLLATPGGTGALVLNWHNDDRKAIGFLHTLQDQGIFDHGHQSMHFTAGPDVNREGDGLGMDLDNNQDAQQMIKKLRSQGHTIGNHGGWIHNYFGANANDNNGDDFKQYLDQNNQSVTQANGGEEPKEYSAPTGNQPLWVYDWMAAHGVKAYYTSGSVGMPPTRLWLGFRQVSDAWAFPVLTYGQVASAEEASFQHMSVDEFGQWLQQLARFIEQTRSIRLSYFHPIGAVSYLPAVKAYIETMQRCADRAQCQFISMTEAAEFLSNRAQVQWSLQPEGDNDILSASHPKSLATMAWKVPKARYSGVQIQSGNANVQSTNDSWLVCAEAGQQLILVLHRLP</sequence>
<evidence type="ECO:0000313" key="3">
    <source>
        <dbReference type="Proteomes" id="UP000562492"/>
    </source>
</evidence>
<dbReference type="Gene3D" id="3.40.50.880">
    <property type="match status" value="1"/>
</dbReference>
<gene>
    <name evidence="2" type="ORF">HNP33_000590</name>
</gene>
<proteinExistence type="predicted"/>
<name>A0ABR6RBL4_9BURK</name>
<accession>A0ABR6RBL4</accession>
<dbReference type="Proteomes" id="UP000562492">
    <property type="component" value="Unassembled WGS sequence"/>
</dbReference>
<keyword evidence="3" id="KW-1185">Reference proteome</keyword>
<dbReference type="Gene3D" id="3.20.20.370">
    <property type="entry name" value="Glycoside hydrolase/deacetylase"/>
    <property type="match status" value="1"/>
</dbReference>
<comment type="caution">
    <text evidence="2">The sequence shown here is derived from an EMBL/GenBank/DDBJ whole genome shotgun (WGS) entry which is preliminary data.</text>
</comment>
<evidence type="ECO:0000259" key="1">
    <source>
        <dbReference type="Pfam" id="PF01522"/>
    </source>
</evidence>
<dbReference type="Pfam" id="PF01522">
    <property type="entry name" value="Polysacc_deac_1"/>
    <property type="match status" value="1"/>
</dbReference>
<dbReference type="EMBL" id="JACHKZ010000002">
    <property type="protein sequence ID" value="MBB6576542.1"/>
    <property type="molecule type" value="Genomic_DNA"/>
</dbReference>
<feature type="domain" description="NodB homology" evidence="1">
    <location>
        <begin position="354"/>
        <end position="438"/>
    </location>
</feature>
<dbReference type="InterPro" id="IPR029062">
    <property type="entry name" value="Class_I_gatase-like"/>
</dbReference>
<evidence type="ECO:0000313" key="2">
    <source>
        <dbReference type="EMBL" id="MBB6576542.1"/>
    </source>
</evidence>